<accession>A0A7M5VB03</accession>
<keyword evidence="3 6" id="KW-0863">Zinc-finger</keyword>
<dbReference type="SMART" id="SM00028">
    <property type="entry name" value="TPR"/>
    <property type="match status" value="2"/>
</dbReference>
<dbReference type="Gene3D" id="1.25.40.10">
    <property type="entry name" value="Tetratricopeptide repeat domain"/>
    <property type="match status" value="1"/>
</dbReference>
<dbReference type="InterPro" id="IPR011990">
    <property type="entry name" value="TPR-like_helical_dom_sf"/>
</dbReference>
<evidence type="ECO:0000256" key="1">
    <source>
        <dbReference type="ARBA" id="ARBA00022723"/>
    </source>
</evidence>
<evidence type="ECO:0000256" key="5">
    <source>
        <dbReference type="ARBA" id="ARBA00022833"/>
    </source>
</evidence>
<evidence type="ECO:0000256" key="4">
    <source>
        <dbReference type="ARBA" id="ARBA00022803"/>
    </source>
</evidence>
<dbReference type="Proteomes" id="UP000594262">
    <property type="component" value="Unplaced"/>
</dbReference>
<keyword evidence="4 7" id="KW-0802">TPR repeat</keyword>
<dbReference type="SUPFAM" id="SSF144232">
    <property type="entry name" value="HIT/MYND zinc finger-like"/>
    <property type="match status" value="1"/>
</dbReference>
<dbReference type="GeneID" id="136822823"/>
<keyword evidence="2" id="KW-0677">Repeat</keyword>
<dbReference type="PROSITE" id="PS50865">
    <property type="entry name" value="ZF_MYND_2"/>
    <property type="match status" value="1"/>
</dbReference>
<feature type="repeat" description="TPR" evidence="7">
    <location>
        <begin position="53"/>
        <end position="86"/>
    </location>
</feature>
<dbReference type="Gene3D" id="6.10.140.2220">
    <property type="match status" value="1"/>
</dbReference>
<protein>
    <recommendedName>
        <fullName evidence="8">MYND-type domain-containing protein</fullName>
    </recommendedName>
</protein>
<evidence type="ECO:0000256" key="3">
    <source>
        <dbReference type="ARBA" id="ARBA00022771"/>
    </source>
</evidence>
<dbReference type="InterPro" id="IPR019734">
    <property type="entry name" value="TPR_rpt"/>
</dbReference>
<dbReference type="OrthoDB" id="2942533at2759"/>
<dbReference type="RefSeq" id="XP_066935236.1">
    <property type="nucleotide sequence ID" value="XM_067079135.1"/>
</dbReference>
<evidence type="ECO:0000313" key="10">
    <source>
        <dbReference type="Proteomes" id="UP000594262"/>
    </source>
</evidence>
<evidence type="ECO:0000256" key="7">
    <source>
        <dbReference type="PROSITE-ProRule" id="PRU00339"/>
    </source>
</evidence>
<evidence type="ECO:0000256" key="2">
    <source>
        <dbReference type="ARBA" id="ARBA00022737"/>
    </source>
</evidence>
<reference evidence="9" key="1">
    <citation type="submission" date="2021-01" db="UniProtKB">
        <authorList>
            <consortium name="EnsemblMetazoa"/>
        </authorList>
    </citation>
    <scope>IDENTIFICATION</scope>
</reference>
<evidence type="ECO:0000256" key="6">
    <source>
        <dbReference type="PROSITE-ProRule" id="PRU00134"/>
    </source>
</evidence>
<keyword evidence="5" id="KW-0862">Zinc</keyword>
<organism evidence="9 10">
    <name type="scientific">Clytia hemisphaerica</name>
    <dbReference type="NCBI Taxonomy" id="252671"/>
    <lineage>
        <taxon>Eukaryota</taxon>
        <taxon>Metazoa</taxon>
        <taxon>Cnidaria</taxon>
        <taxon>Hydrozoa</taxon>
        <taxon>Hydroidolina</taxon>
        <taxon>Leptothecata</taxon>
        <taxon>Obeliida</taxon>
        <taxon>Clytiidae</taxon>
        <taxon>Clytia</taxon>
    </lineage>
</organism>
<name>A0A7M5VB03_9CNID</name>
<dbReference type="InterPro" id="IPR002893">
    <property type="entry name" value="Znf_MYND"/>
</dbReference>
<dbReference type="EnsemblMetazoa" id="CLYHEMT005866.1">
    <property type="protein sequence ID" value="CLYHEMP005866.1"/>
    <property type="gene ID" value="CLYHEMG005866"/>
</dbReference>
<dbReference type="PANTHER" id="PTHR22904">
    <property type="entry name" value="TPR REPEAT CONTAINING PROTEIN"/>
    <property type="match status" value="1"/>
</dbReference>
<keyword evidence="10" id="KW-1185">Reference proteome</keyword>
<dbReference type="GO" id="GO:0008270">
    <property type="term" value="F:zinc ion binding"/>
    <property type="evidence" value="ECO:0007669"/>
    <property type="project" value="UniProtKB-KW"/>
</dbReference>
<evidence type="ECO:0000259" key="8">
    <source>
        <dbReference type="PROSITE" id="PS50865"/>
    </source>
</evidence>
<proteinExistence type="predicted"/>
<dbReference type="GO" id="GO:0051879">
    <property type="term" value="F:Hsp90 protein binding"/>
    <property type="evidence" value="ECO:0007669"/>
    <property type="project" value="TreeGrafter"/>
</dbReference>
<dbReference type="AlphaFoldDB" id="A0A7M5VB03"/>
<dbReference type="Pfam" id="PF13181">
    <property type="entry name" value="TPR_8"/>
    <property type="match status" value="1"/>
</dbReference>
<evidence type="ECO:0000313" key="9">
    <source>
        <dbReference type="EnsemblMetazoa" id="CLYHEMP005866.1"/>
    </source>
</evidence>
<dbReference type="PANTHER" id="PTHR22904:SF523">
    <property type="entry name" value="STRESS-INDUCED-PHOSPHOPROTEIN 1"/>
    <property type="match status" value="1"/>
</dbReference>
<feature type="domain" description="MYND-type" evidence="8">
    <location>
        <begin position="157"/>
        <end position="194"/>
    </location>
</feature>
<keyword evidence="1" id="KW-0479">Metal-binding</keyword>
<dbReference type="PROSITE" id="PS50005">
    <property type="entry name" value="TPR"/>
    <property type="match status" value="1"/>
</dbReference>
<sequence length="297" mass="34547">MSNRHCACDKQTEQLASLNSEGTRHYNNAQWMKAVNKFTDALEVHSCDMKTRSSVLRNRSSAYTKLKKFEQAKHDAKESIRLDPKHPKAFIKLAEAFEGEGDYEQACETYVHGMTQGDELMNVLSKKLEELRIRRNMPPTEAESQLGLMGLVKAKHCFVCRSKDNLSVCARCRVVYYCCREHQADDWKKHKMMCKKLGEARKDEKLMDRLEVEDSLPYLRVKRGATVPIIRQLHSLDDIWGYLECVASKEEIFKKRMANCLSWPMTLAFGLKTIRYVRDEEFEHPRCWSRRTVRAAG</sequence>
<dbReference type="Pfam" id="PF01753">
    <property type="entry name" value="zf-MYND"/>
    <property type="match status" value="1"/>
</dbReference>
<dbReference type="SUPFAM" id="SSF48452">
    <property type="entry name" value="TPR-like"/>
    <property type="match status" value="1"/>
</dbReference>